<feature type="non-terminal residue" evidence="2">
    <location>
        <position position="469"/>
    </location>
</feature>
<gene>
    <name evidence="2" type="ORF">H9863_01305</name>
</gene>
<dbReference type="AlphaFoldDB" id="A0A9D2ABF0"/>
<reference evidence="2" key="1">
    <citation type="journal article" date="2021" name="PeerJ">
        <title>Extensive microbial diversity within the chicken gut microbiome revealed by metagenomics and culture.</title>
        <authorList>
            <person name="Gilroy R."/>
            <person name="Ravi A."/>
            <person name="Getino M."/>
            <person name="Pursley I."/>
            <person name="Horton D.L."/>
            <person name="Alikhan N.F."/>
            <person name="Baker D."/>
            <person name="Gharbi K."/>
            <person name="Hall N."/>
            <person name="Watson M."/>
            <person name="Adriaenssens E.M."/>
            <person name="Foster-Nyarko E."/>
            <person name="Jarju S."/>
            <person name="Secka A."/>
            <person name="Antonio M."/>
            <person name="Oren A."/>
            <person name="Chaudhuri R.R."/>
            <person name="La Ragione R."/>
            <person name="Hildebrand F."/>
            <person name="Pallen M.J."/>
        </authorList>
    </citation>
    <scope>NUCLEOTIDE SEQUENCE</scope>
    <source>
        <strain evidence="2">23274</strain>
    </source>
</reference>
<feature type="transmembrane region" description="Helical" evidence="1">
    <location>
        <begin position="7"/>
        <end position="28"/>
    </location>
</feature>
<name>A0A9D2ABF0_9BACT</name>
<evidence type="ECO:0000313" key="3">
    <source>
        <dbReference type="Proteomes" id="UP000824202"/>
    </source>
</evidence>
<evidence type="ECO:0008006" key="4">
    <source>
        <dbReference type="Google" id="ProtNLM"/>
    </source>
</evidence>
<reference evidence="2" key="2">
    <citation type="submission" date="2021-04" db="EMBL/GenBank/DDBJ databases">
        <authorList>
            <person name="Gilroy R."/>
        </authorList>
    </citation>
    <scope>NUCLEOTIDE SEQUENCE</scope>
    <source>
        <strain evidence="2">23274</strain>
    </source>
</reference>
<sequence>MRKVVKYSVWTVGVILLLPLLVLFLLYLPPVQDLVKDKALASVSERTGMVLEAGTFRLGFPLKLDLEDVYVGKSPVDTLVALQSLHLKVGLRDILKLRAQVDELLVEQVKFALHNDSTGLDLKVDMGQVALAVRQVDLKTKQVDVEFIRLAGGDVSLKTGNRQEEDTVTVRKKREWVFAVDRIEMDSLAYRMSTGTIASLYAGVTDGYLTMGNVGLGTQSVNVDSLYISGAWCNMVMAGRPTPQEEEAVAVDTSVSAPWTVKAHTVGMDNSAFSMEREGQQRAMLDLSGIGVRIDSVFNQKIRVRAQLKDVRAVQRDGVALTAMKGVAVLDSTETSLQGGYIRTANSRLRLQATTEADVRNLMGEHPLTVVLSGQVGLADIAPFYAGIPEEIKDKQVAVNTSFTFTDEKIVVGQLILDMPEHFKLTGSGSVASYKDVRQMKGNFVLRGELPDVGFVSSYLKGGGVEIAR</sequence>
<evidence type="ECO:0000313" key="2">
    <source>
        <dbReference type="EMBL" id="HIX02740.1"/>
    </source>
</evidence>
<comment type="caution">
    <text evidence="2">The sequence shown here is derived from an EMBL/GenBank/DDBJ whole genome shotgun (WGS) entry which is preliminary data.</text>
</comment>
<proteinExistence type="predicted"/>
<keyword evidence="1" id="KW-1133">Transmembrane helix</keyword>
<dbReference type="Proteomes" id="UP000824202">
    <property type="component" value="Unassembled WGS sequence"/>
</dbReference>
<keyword evidence="1" id="KW-0472">Membrane</keyword>
<accession>A0A9D2ABF0</accession>
<protein>
    <recommendedName>
        <fullName evidence="4">AsmA family protein</fullName>
    </recommendedName>
</protein>
<evidence type="ECO:0000256" key="1">
    <source>
        <dbReference type="SAM" id="Phobius"/>
    </source>
</evidence>
<dbReference type="EMBL" id="DXFT01000024">
    <property type="protein sequence ID" value="HIX02740.1"/>
    <property type="molecule type" value="Genomic_DNA"/>
</dbReference>
<keyword evidence="1" id="KW-0812">Transmembrane</keyword>
<organism evidence="2 3">
    <name type="scientific">Candidatus Odoribacter faecigallinarum</name>
    <dbReference type="NCBI Taxonomy" id="2838706"/>
    <lineage>
        <taxon>Bacteria</taxon>
        <taxon>Pseudomonadati</taxon>
        <taxon>Bacteroidota</taxon>
        <taxon>Bacteroidia</taxon>
        <taxon>Bacteroidales</taxon>
        <taxon>Odoribacteraceae</taxon>
        <taxon>Odoribacter</taxon>
    </lineage>
</organism>